<sequence length="98" mass="11369">MYRGRGVQRSDPSGSGWALLSQPWRPCLHGDSHRRQRLLGFPGRFPARRFAIRRKPGSFRRREPSQKILNKIIFELSVPVSSETDTRLDHKSSLEWGL</sequence>
<proteinExistence type="predicted"/>
<accession>A0A1V4KC46</accession>
<reference evidence="1 2" key="1">
    <citation type="submission" date="2016-02" db="EMBL/GenBank/DDBJ databases">
        <title>Band-tailed pigeon sequencing and assembly.</title>
        <authorList>
            <person name="Soares A.E."/>
            <person name="Novak B.J."/>
            <person name="Rice E.S."/>
            <person name="O'Connell B."/>
            <person name="Chang D."/>
            <person name="Weber S."/>
            <person name="Shapiro B."/>
        </authorList>
    </citation>
    <scope>NUCLEOTIDE SEQUENCE [LARGE SCALE GENOMIC DNA]</scope>
    <source>
        <strain evidence="1">BTP2013</strain>
        <tissue evidence="1">Blood</tissue>
    </source>
</reference>
<dbReference type="EMBL" id="LSYS01003958">
    <property type="protein sequence ID" value="OPJ82040.1"/>
    <property type="molecule type" value="Genomic_DNA"/>
</dbReference>
<dbReference type="AlphaFoldDB" id="A0A1V4KC46"/>
<evidence type="ECO:0000313" key="1">
    <source>
        <dbReference type="EMBL" id="OPJ82040.1"/>
    </source>
</evidence>
<keyword evidence="2" id="KW-1185">Reference proteome</keyword>
<evidence type="ECO:0000313" key="2">
    <source>
        <dbReference type="Proteomes" id="UP000190648"/>
    </source>
</evidence>
<name>A0A1V4KC46_PATFA</name>
<gene>
    <name evidence="1" type="ORF">AV530_014541</name>
</gene>
<dbReference type="Proteomes" id="UP000190648">
    <property type="component" value="Unassembled WGS sequence"/>
</dbReference>
<comment type="caution">
    <text evidence="1">The sequence shown here is derived from an EMBL/GenBank/DDBJ whole genome shotgun (WGS) entry which is preliminary data.</text>
</comment>
<protein>
    <submittedName>
        <fullName evidence="1">Uncharacterized protein</fullName>
    </submittedName>
</protein>
<organism evidence="1 2">
    <name type="scientific">Patagioenas fasciata monilis</name>
    <dbReference type="NCBI Taxonomy" id="372326"/>
    <lineage>
        <taxon>Eukaryota</taxon>
        <taxon>Metazoa</taxon>
        <taxon>Chordata</taxon>
        <taxon>Craniata</taxon>
        <taxon>Vertebrata</taxon>
        <taxon>Euteleostomi</taxon>
        <taxon>Archelosauria</taxon>
        <taxon>Archosauria</taxon>
        <taxon>Dinosauria</taxon>
        <taxon>Saurischia</taxon>
        <taxon>Theropoda</taxon>
        <taxon>Coelurosauria</taxon>
        <taxon>Aves</taxon>
        <taxon>Neognathae</taxon>
        <taxon>Neoaves</taxon>
        <taxon>Columbimorphae</taxon>
        <taxon>Columbiformes</taxon>
        <taxon>Columbidae</taxon>
        <taxon>Patagioenas</taxon>
    </lineage>
</organism>